<dbReference type="InterPro" id="IPR051046">
    <property type="entry name" value="MurCDEF_CellWall_CoF430Synth"/>
</dbReference>
<evidence type="ECO:0000256" key="3">
    <source>
        <dbReference type="ARBA" id="ARBA00022840"/>
    </source>
</evidence>
<dbReference type="SUPFAM" id="SSF53244">
    <property type="entry name" value="MurD-like peptide ligases, peptide-binding domain"/>
    <property type="match status" value="1"/>
</dbReference>
<evidence type="ECO:0000256" key="1">
    <source>
        <dbReference type="ARBA" id="ARBA00022598"/>
    </source>
</evidence>
<keyword evidence="1 6" id="KW-0436">Ligase</keyword>
<dbReference type="PANTHER" id="PTHR43024">
    <property type="entry name" value="UDP-N-ACETYLMURAMOYL-TRIPEPTIDE--D-ALANYL-D-ALANINE LIGASE"/>
    <property type="match status" value="1"/>
</dbReference>
<accession>A0A955RHH8</accession>
<dbReference type="PANTHER" id="PTHR43024:SF1">
    <property type="entry name" value="UDP-N-ACETYLMURAMOYL-TRIPEPTIDE--D-ALANYL-D-ALANINE LIGASE"/>
    <property type="match status" value="1"/>
</dbReference>
<proteinExistence type="predicted"/>
<dbReference type="AlphaFoldDB" id="A0A955RHH8"/>
<keyword evidence="3" id="KW-0067">ATP-binding</keyword>
<dbReference type="InterPro" id="IPR004101">
    <property type="entry name" value="Mur_ligase_C"/>
</dbReference>
<evidence type="ECO:0000313" key="7">
    <source>
        <dbReference type="Proteomes" id="UP000782843"/>
    </source>
</evidence>
<dbReference type="InterPro" id="IPR036615">
    <property type="entry name" value="Mur_ligase_C_dom_sf"/>
</dbReference>
<gene>
    <name evidence="6" type="ORF">KC660_00635</name>
</gene>
<feature type="domain" description="Mur ligase central" evidence="5">
    <location>
        <begin position="33"/>
        <end position="250"/>
    </location>
</feature>
<evidence type="ECO:0000313" key="6">
    <source>
        <dbReference type="EMBL" id="MCA9381897.1"/>
    </source>
</evidence>
<organism evidence="6 7">
    <name type="scientific">Candidatus Dojkabacteria bacterium</name>
    <dbReference type="NCBI Taxonomy" id="2099670"/>
    <lineage>
        <taxon>Bacteria</taxon>
        <taxon>Candidatus Dojkabacteria</taxon>
    </lineage>
</organism>
<dbReference type="Pfam" id="PF08245">
    <property type="entry name" value="Mur_ligase_M"/>
    <property type="match status" value="1"/>
</dbReference>
<sequence length="449" mass="50604">MNLKNFVSKLILNYLRIISKLQLKKVNPLIIGITGSAGKTSLMYAIGAVLSSKYKVKLSEKANSESGIPANILNLKFDDYSAFNWLRVCILAPVKLLTDWEKHDIYVAEMGIDSPDEPKNMSYLLKIVKPNIAVFLNVSATHSERFDKLVDENITGEQRLTEVVNEIADEKGKIITELGKDGIGIVFADEEPVYRQSLRTEAKVMTFGSKNNPDLEFTDYEVSELGTRFKFHYNQNDYEFKKSSLILPKHYGDTFAAALLVGIACKIPIEDGLENLERTFSLPLGRSTIIKGKKGSTIIDSSYNASYEPTKDMVNLTSMIEAKRRIFVFGDMRELGNEERLLHEKIAKEASSVFNLFVTVGPLTKKYFAPKLAELGVQKNNIKTFDKAGDAGKYLSETVEEGDLILVKGSQNTIFLEIVIEELMVDKAKAEKILCRRGEFWEKKRTEYV</sequence>
<dbReference type="GO" id="GO:0016881">
    <property type="term" value="F:acid-amino acid ligase activity"/>
    <property type="evidence" value="ECO:0007669"/>
    <property type="project" value="InterPro"/>
</dbReference>
<dbReference type="EMBL" id="JAGQLG010000021">
    <property type="protein sequence ID" value="MCA9381897.1"/>
    <property type="molecule type" value="Genomic_DNA"/>
</dbReference>
<dbReference type="Proteomes" id="UP000782843">
    <property type="component" value="Unassembled WGS sequence"/>
</dbReference>
<dbReference type="Pfam" id="PF02875">
    <property type="entry name" value="Mur_ligase_C"/>
    <property type="match status" value="1"/>
</dbReference>
<keyword evidence="2" id="KW-0547">Nucleotide-binding</keyword>
<feature type="domain" description="Mur ligase C-terminal" evidence="4">
    <location>
        <begin position="285"/>
        <end position="410"/>
    </location>
</feature>
<dbReference type="SUPFAM" id="SSF53623">
    <property type="entry name" value="MurD-like peptide ligases, catalytic domain"/>
    <property type="match status" value="1"/>
</dbReference>
<reference evidence="6" key="1">
    <citation type="submission" date="2020-04" db="EMBL/GenBank/DDBJ databases">
        <authorList>
            <person name="Zhang T."/>
        </authorList>
    </citation>
    <scope>NUCLEOTIDE SEQUENCE</scope>
    <source>
        <strain evidence="6">HKST-UBA10</strain>
    </source>
</reference>
<dbReference type="Gene3D" id="3.40.1190.10">
    <property type="entry name" value="Mur-like, catalytic domain"/>
    <property type="match status" value="1"/>
</dbReference>
<reference evidence="6" key="2">
    <citation type="journal article" date="2021" name="Microbiome">
        <title>Successional dynamics and alternative stable states in a saline activated sludge microbial community over 9 years.</title>
        <authorList>
            <person name="Wang Y."/>
            <person name="Ye J."/>
            <person name="Ju F."/>
            <person name="Liu L."/>
            <person name="Boyd J.A."/>
            <person name="Deng Y."/>
            <person name="Parks D.H."/>
            <person name="Jiang X."/>
            <person name="Yin X."/>
            <person name="Woodcroft B.J."/>
            <person name="Tyson G.W."/>
            <person name="Hugenholtz P."/>
            <person name="Polz M.F."/>
            <person name="Zhang T."/>
        </authorList>
    </citation>
    <scope>NUCLEOTIDE SEQUENCE</scope>
    <source>
        <strain evidence="6">HKST-UBA10</strain>
    </source>
</reference>
<protein>
    <submittedName>
        <fullName evidence="6">UDP-N-acetylmuramoyl-tripeptide--D-alanyl-D-alanine ligase</fullName>
    </submittedName>
</protein>
<dbReference type="Gene3D" id="3.90.190.20">
    <property type="entry name" value="Mur ligase, C-terminal domain"/>
    <property type="match status" value="1"/>
</dbReference>
<name>A0A955RHH8_9BACT</name>
<evidence type="ECO:0000256" key="2">
    <source>
        <dbReference type="ARBA" id="ARBA00022741"/>
    </source>
</evidence>
<evidence type="ECO:0000259" key="5">
    <source>
        <dbReference type="Pfam" id="PF08245"/>
    </source>
</evidence>
<dbReference type="GO" id="GO:0005524">
    <property type="term" value="F:ATP binding"/>
    <property type="evidence" value="ECO:0007669"/>
    <property type="project" value="UniProtKB-KW"/>
</dbReference>
<comment type="caution">
    <text evidence="6">The sequence shown here is derived from an EMBL/GenBank/DDBJ whole genome shotgun (WGS) entry which is preliminary data.</text>
</comment>
<dbReference type="InterPro" id="IPR013221">
    <property type="entry name" value="Mur_ligase_cen"/>
</dbReference>
<evidence type="ECO:0000259" key="4">
    <source>
        <dbReference type="Pfam" id="PF02875"/>
    </source>
</evidence>
<dbReference type="InterPro" id="IPR036565">
    <property type="entry name" value="Mur-like_cat_sf"/>
</dbReference>